<dbReference type="Proteomes" id="UP000183898">
    <property type="component" value="Unassembled WGS sequence"/>
</dbReference>
<dbReference type="GO" id="GO:0016891">
    <property type="term" value="F:RNA endonuclease activity producing 5'-phosphomonoesters, hydrolytic mechanism"/>
    <property type="evidence" value="ECO:0007669"/>
    <property type="project" value="TreeGrafter"/>
</dbReference>
<dbReference type="GO" id="GO:0006793">
    <property type="term" value="P:phosphorus metabolic process"/>
    <property type="evidence" value="ECO:0007669"/>
    <property type="project" value="UniProtKB-ARBA"/>
</dbReference>
<keyword evidence="4" id="KW-0378">Hydrolase</keyword>
<dbReference type="RefSeq" id="WP_074744297.1">
    <property type="nucleotide sequence ID" value="NZ_FOCT01000002.1"/>
</dbReference>
<dbReference type="EMBL" id="FOCT01000002">
    <property type="protein sequence ID" value="SEN05133.1"/>
    <property type="molecule type" value="Genomic_DNA"/>
</dbReference>
<evidence type="ECO:0000256" key="6">
    <source>
        <dbReference type="ARBA" id="ARBA00023098"/>
    </source>
</evidence>
<keyword evidence="6" id="KW-0443">Lipid metabolism</keyword>
<feature type="domain" description="PLD phosphodiesterase" evidence="7">
    <location>
        <begin position="308"/>
        <end position="338"/>
    </location>
</feature>
<organism evidence="8 9">
    <name type="scientific">Nitrosospira multiformis</name>
    <dbReference type="NCBI Taxonomy" id="1231"/>
    <lineage>
        <taxon>Bacteria</taxon>
        <taxon>Pseudomonadati</taxon>
        <taxon>Pseudomonadota</taxon>
        <taxon>Betaproteobacteria</taxon>
        <taxon>Nitrosomonadales</taxon>
        <taxon>Nitrosomonadaceae</taxon>
        <taxon>Nitrosospira</taxon>
    </lineage>
</organism>
<evidence type="ECO:0000313" key="8">
    <source>
        <dbReference type="EMBL" id="SEN05133.1"/>
    </source>
</evidence>
<dbReference type="GO" id="GO:0004630">
    <property type="term" value="F:phospholipase D activity"/>
    <property type="evidence" value="ECO:0007669"/>
    <property type="project" value="UniProtKB-EC"/>
</dbReference>
<gene>
    <name evidence="8" type="ORF">SAMN05216404_102236</name>
</gene>
<dbReference type="PROSITE" id="PS50035">
    <property type="entry name" value="PLD"/>
    <property type="match status" value="1"/>
</dbReference>
<evidence type="ECO:0000259" key="7">
    <source>
        <dbReference type="PROSITE" id="PS50035"/>
    </source>
</evidence>
<reference evidence="8 9" key="1">
    <citation type="submission" date="2016-10" db="EMBL/GenBank/DDBJ databases">
        <authorList>
            <person name="de Groot N.N."/>
        </authorList>
    </citation>
    <scope>NUCLEOTIDE SEQUENCE [LARGE SCALE GENOMIC DNA]</scope>
    <source>
        <strain evidence="8 9">Nl18</strain>
    </source>
</reference>
<dbReference type="AlphaFoldDB" id="A0A1H8DCX8"/>
<dbReference type="EC" id="3.1.4.4" evidence="3"/>
<evidence type="ECO:0000256" key="1">
    <source>
        <dbReference type="ARBA" id="ARBA00000798"/>
    </source>
</evidence>
<dbReference type="GO" id="GO:0016042">
    <property type="term" value="P:lipid catabolic process"/>
    <property type="evidence" value="ECO:0007669"/>
    <property type="project" value="UniProtKB-KW"/>
</dbReference>
<dbReference type="InterPro" id="IPR001736">
    <property type="entry name" value="PLipase_D/transphosphatidylase"/>
</dbReference>
<sequence>MSKLLAHARRSPSSDLIIEVETQVPLEVYFGGPDRPPGYLRDVLAAHIAAVPTGGAIDWVTYYFRDMRLAEALVQAHRRGVKVTVTLEGKPRVPYANDEVIALLSQPGGLGKALRIIRIPGIPAPAGKSWKPQLHEKLYCFSHPAPIAFVGSFNPSGNMPDENPEIIRELGDQDRGHNVLVGLVDPMLVVQLTAHARCLHRMPPGLLYRFSSRANETIHGKDTSLYFWPRIYPHPVVQFLANVRPGARVRVVASHIRAERAVEIMTALARRRITVQVLAESMLRRVTAKVERRFSAANVQFSRFQDPQDLPMHLKFILVEDGDRVFTIFGSFNWTKPSFWLNHEIAIISSDPGLFRAFAARWEVLKNETNPKTGDSLKCPD</sequence>
<dbReference type="InterPro" id="IPR051406">
    <property type="entry name" value="PLD_domain"/>
</dbReference>
<keyword evidence="5" id="KW-0442">Lipid degradation</keyword>
<dbReference type="SUPFAM" id="SSF56024">
    <property type="entry name" value="Phospholipase D/nuclease"/>
    <property type="match status" value="2"/>
</dbReference>
<dbReference type="PANTHER" id="PTHR43856:SF1">
    <property type="entry name" value="MITOCHONDRIAL CARDIOLIPIN HYDROLASE"/>
    <property type="match status" value="1"/>
</dbReference>
<comment type="similarity">
    <text evidence="2">Belongs to the phospholipase D family.</text>
</comment>
<comment type="catalytic activity">
    <reaction evidence="1">
        <text>a 1,2-diacyl-sn-glycero-3-phosphocholine + H2O = a 1,2-diacyl-sn-glycero-3-phosphate + choline + H(+)</text>
        <dbReference type="Rhea" id="RHEA:14445"/>
        <dbReference type="ChEBI" id="CHEBI:15354"/>
        <dbReference type="ChEBI" id="CHEBI:15377"/>
        <dbReference type="ChEBI" id="CHEBI:15378"/>
        <dbReference type="ChEBI" id="CHEBI:57643"/>
        <dbReference type="ChEBI" id="CHEBI:58608"/>
        <dbReference type="EC" id="3.1.4.4"/>
    </reaction>
</comment>
<evidence type="ECO:0000256" key="2">
    <source>
        <dbReference type="ARBA" id="ARBA00008664"/>
    </source>
</evidence>
<dbReference type="InterPro" id="IPR025202">
    <property type="entry name" value="PLD-like_dom"/>
</dbReference>
<dbReference type="PANTHER" id="PTHR43856">
    <property type="entry name" value="CARDIOLIPIN HYDROLASE"/>
    <property type="match status" value="1"/>
</dbReference>
<evidence type="ECO:0000256" key="5">
    <source>
        <dbReference type="ARBA" id="ARBA00022963"/>
    </source>
</evidence>
<name>A0A1H8DCX8_9PROT</name>
<evidence type="ECO:0000313" key="9">
    <source>
        <dbReference type="Proteomes" id="UP000183898"/>
    </source>
</evidence>
<evidence type="ECO:0000256" key="4">
    <source>
        <dbReference type="ARBA" id="ARBA00022801"/>
    </source>
</evidence>
<protein>
    <recommendedName>
        <fullName evidence="3">phospholipase D</fullName>
        <ecNumber evidence="3">3.1.4.4</ecNumber>
    </recommendedName>
</protein>
<evidence type="ECO:0000256" key="3">
    <source>
        <dbReference type="ARBA" id="ARBA00012027"/>
    </source>
</evidence>
<proteinExistence type="inferred from homology"/>
<accession>A0A1H8DCX8</accession>
<dbReference type="Gene3D" id="3.30.870.10">
    <property type="entry name" value="Endonuclease Chain A"/>
    <property type="match status" value="2"/>
</dbReference>
<dbReference type="Pfam" id="PF13091">
    <property type="entry name" value="PLDc_2"/>
    <property type="match status" value="2"/>
</dbReference>